<keyword evidence="2" id="KW-1185">Reference proteome</keyword>
<accession>A0ACD2HHK8</accession>
<proteinExistence type="predicted"/>
<keyword evidence="1" id="KW-0282">Flagellum</keyword>
<evidence type="ECO:0000313" key="2">
    <source>
        <dbReference type="Proteomes" id="UP000293092"/>
    </source>
</evidence>
<dbReference type="EMBL" id="PIQJ01000001">
    <property type="protein sequence ID" value="RZQ56050.1"/>
    <property type="molecule type" value="Genomic_DNA"/>
</dbReference>
<organism evidence="1 2">
    <name type="scientific">Pseudidiomarina tainanensis</name>
    <dbReference type="NCBI Taxonomy" id="502365"/>
    <lineage>
        <taxon>Bacteria</taxon>
        <taxon>Pseudomonadati</taxon>
        <taxon>Pseudomonadota</taxon>
        <taxon>Gammaproteobacteria</taxon>
        <taxon>Alteromonadales</taxon>
        <taxon>Idiomarinaceae</taxon>
        <taxon>Pseudidiomarina</taxon>
    </lineage>
</organism>
<keyword evidence="1" id="KW-0969">Cilium</keyword>
<gene>
    <name evidence="1" type="ORF">CWI82_01680</name>
</gene>
<name>A0ACD2HHK8_9GAMM</name>
<reference evidence="1" key="1">
    <citation type="submission" date="2017-11" db="EMBL/GenBank/DDBJ databases">
        <title>Comparative genomic and phylogenomic analyses of the family Idiomarinaceae.</title>
        <authorList>
            <person name="Liu Y."/>
            <person name="Shao Z."/>
        </authorList>
    </citation>
    <scope>NUCLEOTIDE SEQUENCE</scope>
    <source>
        <strain evidence="1">PIN1</strain>
    </source>
</reference>
<dbReference type="Proteomes" id="UP000293092">
    <property type="component" value="Unassembled WGS sequence"/>
</dbReference>
<keyword evidence="1" id="KW-0966">Cell projection</keyword>
<evidence type="ECO:0000313" key="1">
    <source>
        <dbReference type="EMBL" id="RZQ56050.1"/>
    </source>
</evidence>
<sequence>MASEPTLNDLMERHAGAPVATNRERLQSIDDGTQNITTRMLSRTPKSHLDEPSDTNQEEDSWVTTYMDLLTLLLVLFVVLLANADLSGKKQSAQQSMMAAQNGLGAMQSRIQEQFAGAGLGDSVNVSLSPGKLNIRLNDKILFDSGEAEFNQQAARVMHPLLSTLADSNLQISVEGHTDNIPISTARFPSNWELSAARAISIVRFLQTNGIAAERLRAIGYADSQPLQSNDTAEGRSENRRVNLILTEAPTSSEE</sequence>
<comment type="caution">
    <text evidence="1">The sequence shown here is derived from an EMBL/GenBank/DDBJ whole genome shotgun (WGS) entry which is preliminary data.</text>
</comment>
<protein>
    <submittedName>
        <fullName evidence="1">Flagellar motor protein MotB</fullName>
    </submittedName>
</protein>